<evidence type="ECO:0000313" key="10">
    <source>
        <dbReference type="EMBL" id="KAG7454647.1"/>
    </source>
</evidence>
<comment type="caution">
    <text evidence="10">The sequence shown here is derived from an EMBL/GenBank/DDBJ whole genome shotgun (WGS) entry which is preliminary data.</text>
</comment>
<feature type="transmembrane region" description="Helical" evidence="8">
    <location>
        <begin position="6"/>
        <end position="27"/>
    </location>
</feature>
<feature type="domain" description="ILEI/PANDER" evidence="9">
    <location>
        <begin position="101"/>
        <end position="189"/>
    </location>
</feature>
<dbReference type="EMBL" id="JAFDVH010000025">
    <property type="protein sequence ID" value="KAG7454647.1"/>
    <property type="molecule type" value="Genomic_DNA"/>
</dbReference>
<evidence type="ECO:0000256" key="1">
    <source>
        <dbReference type="ARBA" id="ARBA00004613"/>
    </source>
</evidence>
<evidence type="ECO:0000256" key="2">
    <source>
        <dbReference type="ARBA" id="ARBA00010905"/>
    </source>
</evidence>
<dbReference type="PROSITE" id="PS52031">
    <property type="entry name" value="GG_LECTIN"/>
    <property type="match status" value="1"/>
</dbReference>
<dbReference type="InterPro" id="IPR039477">
    <property type="entry name" value="ILEI/PANDER_dom"/>
</dbReference>
<keyword evidence="11" id="KW-1185">Reference proteome</keyword>
<keyword evidence="8" id="KW-1133">Transmembrane helix</keyword>
<dbReference type="InterPro" id="IPR039475">
    <property type="entry name" value="ILEI_FAM3C"/>
</dbReference>
<comment type="similarity">
    <text evidence="2">Belongs to the FAM3 family.</text>
</comment>
<keyword evidence="8" id="KW-0812">Transmembrane</keyword>
<dbReference type="Proteomes" id="UP001046870">
    <property type="component" value="Chromosome 25"/>
</dbReference>
<evidence type="ECO:0000256" key="7">
    <source>
        <dbReference type="PROSITE-ProRule" id="PRU01375"/>
    </source>
</evidence>
<dbReference type="PANTHER" id="PTHR14592">
    <property type="entry name" value="UNCHARACTERIZED FAM3"/>
    <property type="match status" value="1"/>
</dbReference>
<keyword evidence="6" id="KW-1015">Disulfide bond</keyword>
<dbReference type="GO" id="GO:0030246">
    <property type="term" value="F:carbohydrate binding"/>
    <property type="evidence" value="ECO:0007669"/>
    <property type="project" value="UniProtKB-UniRule"/>
</dbReference>
<keyword evidence="3" id="KW-0964">Secreted</keyword>
<dbReference type="GO" id="GO:0005576">
    <property type="term" value="C:extracellular region"/>
    <property type="evidence" value="ECO:0007669"/>
    <property type="project" value="UniProtKB-SubCell"/>
</dbReference>
<protein>
    <recommendedName>
        <fullName evidence="9">ILEI/PANDER domain-containing protein</fullName>
    </recommendedName>
</protein>
<evidence type="ECO:0000256" key="3">
    <source>
        <dbReference type="ARBA" id="ARBA00022525"/>
    </source>
</evidence>
<evidence type="ECO:0000259" key="9">
    <source>
        <dbReference type="Pfam" id="PF15711"/>
    </source>
</evidence>
<sequence length="226" mass="24935">MNAGEILKPALLICFLLVAVVFTLNYLEISKDFDLRNIYARLTHTVPASPTVPYFMCGLSEPCPEGHFAFKITSGVASAVGPRMCVEDQILMSGVKNNVGRGINIALVNAKTGELIRTDYFDTWNGDVRVLITFLKSIEEGTLVLMATFVEASTKLNAEVRQLIADLGSSSIKVLGFRDNWVFLGEKGAKAKSAFEKHIKNDPKTNKYDGWPEMQQIEGCIAKKPE</sequence>
<proteinExistence type="inferred from homology"/>
<keyword evidence="5 7" id="KW-0430">Lectin</keyword>
<evidence type="ECO:0000256" key="5">
    <source>
        <dbReference type="ARBA" id="ARBA00022734"/>
    </source>
</evidence>
<accession>A0A9D3SZT6</accession>
<dbReference type="CDD" id="cd13940">
    <property type="entry name" value="ILEI_FAM3C"/>
    <property type="match status" value="1"/>
</dbReference>
<evidence type="ECO:0000313" key="11">
    <source>
        <dbReference type="Proteomes" id="UP001046870"/>
    </source>
</evidence>
<dbReference type="InterPro" id="IPR039220">
    <property type="entry name" value="FAM3"/>
</dbReference>
<comment type="subcellular location">
    <subcellularLocation>
        <location evidence="1">Secreted</location>
    </subcellularLocation>
</comment>
<gene>
    <name evidence="10" type="ORF">MATL_G00261980</name>
</gene>
<organism evidence="10 11">
    <name type="scientific">Megalops atlanticus</name>
    <name type="common">Tarpon</name>
    <name type="synonym">Clupea gigantea</name>
    <dbReference type="NCBI Taxonomy" id="7932"/>
    <lineage>
        <taxon>Eukaryota</taxon>
        <taxon>Metazoa</taxon>
        <taxon>Chordata</taxon>
        <taxon>Craniata</taxon>
        <taxon>Vertebrata</taxon>
        <taxon>Euteleostomi</taxon>
        <taxon>Actinopterygii</taxon>
        <taxon>Neopterygii</taxon>
        <taxon>Teleostei</taxon>
        <taxon>Elopiformes</taxon>
        <taxon>Megalopidae</taxon>
        <taxon>Megalops</taxon>
    </lineage>
</organism>
<keyword evidence="8" id="KW-0472">Membrane</keyword>
<evidence type="ECO:0000256" key="6">
    <source>
        <dbReference type="ARBA" id="ARBA00023157"/>
    </source>
</evidence>
<dbReference type="Pfam" id="PF15711">
    <property type="entry name" value="ILEI"/>
    <property type="match status" value="1"/>
</dbReference>
<reference evidence="10" key="1">
    <citation type="submission" date="2021-01" db="EMBL/GenBank/DDBJ databases">
        <authorList>
            <person name="Zahm M."/>
            <person name="Roques C."/>
            <person name="Cabau C."/>
            <person name="Klopp C."/>
            <person name="Donnadieu C."/>
            <person name="Jouanno E."/>
            <person name="Lampietro C."/>
            <person name="Louis A."/>
            <person name="Herpin A."/>
            <person name="Echchiki A."/>
            <person name="Berthelot C."/>
            <person name="Parey E."/>
            <person name="Roest-Crollius H."/>
            <person name="Braasch I."/>
            <person name="Postlethwait J."/>
            <person name="Bobe J."/>
            <person name="Montfort J."/>
            <person name="Bouchez O."/>
            <person name="Begum T."/>
            <person name="Mejri S."/>
            <person name="Adams A."/>
            <person name="Chen W.-J."/>
            <person name="Guiguen Y."/>
        </authorList>
    </citation>
    <scope>NUCLEOTIDE SEQUENCE</scope>
    <source>
        <strain evidence="10">YG-15Mar2019-1</strain>
        <tissue evidence="10">Brain</tissue>
    </source>
</reference>
<dbReference type="OrthoDB" id="440755at2759"/>
<dbReference type="AlphaFoldDB" id="A0A9D3SZT6"/>
<name>A0A9D3SZT6_MEGAT</name>
<evidence type="ECO:0000256" key="4">
    <source>
        <dbReference type="ARBA" id="ARBA00022729"/>
    </source>
</evidence>
<evidence type="ECO:0000256" key="8">
    <source>
        <dbReference type="SAM" id="Phobius"/>
    </source>
</evidence>
<keyword evidence="4" id="KW-0732">Signal</keyword>